<evidence type="ECO:0000259" key="1">
    <source>
        <dbReference type="Pfam" id="PF01636"/>
    </source>
</evidence>
<dbReference type="Gene3D" id="3.90.1200.10">
    <property type="match status" value="1"/>
</dbReference>
<name>A0ABN2E9B0_9ACTN</name>
<feature type="domain" description="Aminoglycoside phosphotransferase" evidence="1">
    <location>
        <begin position="27"/>
        <end position="246"/>
    </location>
</feature>
<dbReference type="EMBL" id="BAAAOS010000049">
    <property type="protein sequence ID" value="GAA1600558.1"/>
    <property type="molecule type" value="Genomic_DNA"/>
</dbReference>
<gene>
    <name evidence="2" type="ORF">GCM10009789_63470</name>
</gene>
<sequence>MSNKRQLDRAELDDLLKECGVDPVDSVEELTEGTYNTVYRLGNDLILKLSPDPDAPVLSHEHDLIHTEAEFYRAALGKAPVPEVVHSGDDYLLMTALPGTTMQSAGIAGAERARLRRELGGIVASLHEITGTGFGYPQKGLVATWSDAFLSMVDDVLADAERFRVELPRPAAQIWKLVLDRVDLLDAVQSPRLIHFDLWDGNILVEDGRITGLVDGERAFWGDPAAEFVSLSLFSTLDDDLMAGYGSVVDGERLTLYRIYLYLIMLVEGTPRGYEGPEREAMVKLILRHLVKELDSL</sequence>
<dbReference type="SUPFAM" id="SSF56112">
    <property type="entry name" value="Protein kinase-like (PK-like)"/>
    <property type="match status" value="1"/>
</dbReference>
<protein>
    <submittedName>
        <fullName evidence="2">Aminoglycoside phosphotransferase family protein</fullName>
    </submittedName>
</protein>
<keyword evidence="3" id="KW-1185">Reference proteome</keyword>
<dbReference type="InterPro" id="IPR051678">
    <property type="entry name" value="AGP_Transferase"/>
</dbReference>
<evidence type="ECO:0000313" key="3">
    <source>
        <dbReference type="Proteomes" id="UP001500393"/>
    </source>
</evidence>
<accession>A0ABN2E9B0</accession>
<dbReference type="PANTHER" id="PTHR21310:SF15">
    <property type="entry name" value="AMINOGLYCOSIDE PHOSPHOTRANSFERASE DOMAIN-CONTAINING PROTEIN"/>
    <property type="match status" value="1"/>
</dbReference>
<dbReference type="Proteomes" id="UP001500393">
    <property type="component" value="Unassembled WGS sequence"/>
</dbReference>
<organism evidence="2 3">
    <name type="scientific">Kribbella sancticallisti</name>
    <dbReference type="NCBI Taxonomy" id="460087"/>
    <lineage>
        <taxon>Bacteria</taxon>
        <taxon>Bacillati</taxon>
        <taxon>Actinomycetota</taxon>
        <taxon>Actinomycetes</taxon>
        <taxon>Propionibacteriales</taxon>
        <taxon>Kribbellaceae</taxon>
        <taxon>Kribbella</taxon>
    </lineage>
</organism>
<dbReference type="RefSeq" id="WP_344220411.1">
    <property type="nucleotide sequence ID" value="NZ_BAAAOS010000049.1"/>
</dbReference>
<dbReference type="PANTHER" id="PTHR21310">
    <property type="entry name" value="AMINOGLYCOSIDE PHOSPHOTRANSFERASE-RELATED-RELATED"/>
    <property type="match status" value="1"/>
</dbReference>
<evidence type="ECO:0000313" key="2">
    <source>
        <dbReference type="EMBL" id="GAA1600558.1"/>
    </source>
</evidence>
<dbReference type="InterPro" id="IPR002575">
    <property type="entry name" value="Aminoglycoside_PTrfase"/>
</dbReference>
<proteinExistence type="predicted"/>
<dbReference type="InterPro" id="IPR011009">
    <property type="entry name" value="Kinase-like_dom_sf"/>
</dbReference>
<reference evidence="2 3" key="1">
    <citation type="journal article" date="2019" name="Int. J. Syst. Evol. Microbiol.">
        <title>The Global Catalogue of Microorganisms (GCM) 10K type strain sequencing project: providing services to taxonomists for standard genome sequencing and annotation.</title>
        <authorList>
            <consortium name="The Broad Institute Genomics Platform"/>
            <consortium name="The Broad Institute Genome Sequencing Center for Infectious Disease"/>
            <person name="Wu L."/>
            <person name="Ma J."/>
        </authorList>
    </citation>
    <scope>NUCLEOTIDE SEQUENCE [LARGE SCALE GENOMIC DNA]</scope>
    <source>
        <strain evidence="2 3">JCM 14969</strain>
    </source>
</reference>
<dbReference type="Pfam" id="PF01636">
    <property type="entry name" value="APH"/>
    <property type="match status" value="1"/>
</dbReference>
<comment type="caution">
    <text evidence="2">The sequence shown here is derived from an EMBL/GenBank/DDBJ whole genome shotgun (WGS) entry which is preliminary data.</text>
</comment>